<sequence length="252" mass="29597">MIAMMKSVSERSLSLIKDYFDMSKFYQYYITENLRELLSKPLRDKDDVLKVLFEISSYLLIEDKPINKGFGEFIIKVDKMSRVFITLLEEGQLLKHYSFNFPFIIQQEDLPSLESIRLISSKNRIEIDTVFLSVLKSASASGWFSTDGEMSFNCLLGHYEVLEEILKELEGTNDKYIDNVWLVMKELMLSEPGYLRYDYDQEHQNGRLHPLHHLDVNYTNHITFKLGLSSAFEQNTFMDLLDLRTNCHYVSH</sequence>
<accession>A0A974PJ79</accession>
<name>A0A974PJ79_9BACL</name>
<reference evidence="1 2" key="1">
    <citation type="submission" date="2021-01" db="EMBL/GenBank/DDBJ databases">
        <title>Whole genome sequence of Paenibacillus sonchi LMG 24727 for comparative genomics.</title>
        <authorList>
            <person name="Lee G."/>
            <person name="Kim M.-J."/>
            <person name="Lim K."/>
            <person name="Shin J.-H."/>
        </authorList>
    </citation>
    <scope>NUCLEOTIDE SEQUENCE [LARGE SCALE GENOMIC DNA]</scope>
    <source>
        <strain evidence="1 2">LMG 24727</strain>
    </source>
</reference>
<dbReference type="AlphaFoldDB" id="A0A974PJ79"/>
<dbReference type="Proteomes" id="UP000595841">
    <property type="component" value="Chromosome"/>
</dbReference>
<keyword evidence="2" id="KW-1185">Reference proteome</keyword>
<evidence type="ECO:0000313" key="1">
    <source>
        <dbReference type="EMBL" id="QQZ64458.1"/>
    </source>
</evidence>
<organism evidence="1 2">
    <name type="scientific">Paenibacillus sonchi</name>
    <dbReference type="NCBI Taxonomy" id="373687"/>
    <lineage>
        <taxon>Bacteria</taxon>
        <taxon>Bacillati</taxon>
        <taxon>Bacillota</taxon>
        <taxon>Bacilli</taxon>
        <taxon>Bacillales</taxon>
        <taxon>Paenibacillaceae</taxon>
        <taxon>Paenibacillus</taxon>
        <taxon>Paenibacillus sonchi group</taxon>
    </lineage>
</organism>
<dbReference type="RefSeq" id="WP_051051385.1">
    <property type="nucleotide sequence ID" value="NZ_CP068595.1"/>
</dbReference>
<protein>
    <submittedName>
        <fullName evidence="1">Uncharacterized protein</fullName>
    </submittedName>
</protein>
<proteinExistence type="predicted"/>
<dbReference type="EMBL" id="CP068595">
    <property type="protein sequence ID" value="QQZ64458.1"/>
    <property type="molecule type" value="Genomic_DNA"/>
</dbReference>
<dbReference type="KEGG" id="pson:JI735_33600"/>
<gene>
    <name evidence="1" type="ORF">JI735_33600</name>
</gene>
<evidence type="ECO:0000313" key="2">
    <source>
        <dbReference type="Proteomes" id="UP000595841"/>
    </source>
</evidence>